<organism evidence="2 3">
    <name type="scientific">Gigaspora margarita</name>
    <dbReference type="NCBI Taxonomy" id="4874"/>
    <lineage>
        <taxon>Eukaryota</taxon>
        <taxon>Fungi</taxon>
        <taxon>Fungi incertae sedis</taxon>
        <taxon>Mucoromycota</taxon>
        <taxon>Glomeromycotina</taxon>
        <taxon>Glomeromycetes</taxon>
        <taxon>Diversisporales</taxon>
        <taxon>Gigasporaceae</taxon>
        <taxon>Gigaspora</taxon>
    </lineage>
</organism>
<evidence type="ECO:0000313" key="3">
    <source>
        <dbReference type="Proteomes" id="UP000439903"/>
    </source>
</evidence>
<evidence type="ECO:0000256" key="1">
    <source>
        <dbReference type="SAM" id="Phobius"/>
    </source>
</evidence>
<dbReference type="AlphaFoldDB" id="A0A8H4A1Q0"/>
<feature type="transmembrane region" description="Helical" evidence="1">
    <location>
        <begin position="71"/>
        <end position="90"/>
    </location>
</feature>
<keyword evidence="1" id="KW-1133">Transmembrane helix</keyword>
<accession>A0A8H4A1Q0</accession>
<feature type="transmembrane region" description="Helical" evidence="1">
    <location>
        <begin position="7"/>
        <end position="24"/>
    </location>
</feature>
<sequence length="118" mass="13519">MLGIGLVNLAAISFPVITLLIWIHDLTPPIWIITISAFLLEIKFLLYFYALKYFGIYFAIMIGVAQKKFSFLVILVIMVLAFVYSLHLLLRPTSEYSYNQPSYTDDANNPGILFQHIN</sequence>
<evidence type="ECO:0000313" key="2">
    <source>
        <dbReference type="EMBL" id="KAF0386958.1"/>
    </source>
</evidence>
<dbReference type="Proteomes" id="UP000439903">
    <property type="component" value="Unassembled WGS sequence"/>
</dbReference>
<proteinExistence type="predicted"/>
<reference evidence="2 3" key="1">
    <citation type="journal article" date="2019" name="Environ. Microbiol.">
        <title>At the nexus of three kingdoms: the genome of the mycorrhizal fungus Gigaspora margarita provides insights into plant, endobacterial and fungal interactions.</title>
        <authorList>
            <person name="Venice F."/>
            <person name="Ghignone S."/>
            <person name="Salvioli di Fossalunga A."/>
            <person name="Amselem J."/>
            <person name="Novero M."/>
            <person name="Xianan X."/>
            <person name="Sedzielewska Toro K."/>
            <person name="Morin E."/>
            <person name="Lipzen A."/>
            <person name="Grigoriev I.V."/>
            <person name="Henrissat B."/>
            <person name="Martin F.M."/>
            <person name="Bonfante P."/>
        </authorList>
    </citation>
    <scope>NUCLEOTIDE SEQUENCE [LARGE SCALE GENOMIC DNA]</scope>
    <source>
        <strain evidence="2 3">BEG34</strain>
    </source>
</reference>
<gene>
    <name evidence="2" type="ORF">F8M41_011305</name>
</gene>
<name>A0A8H4A1Q0_GIGMA</name>
<keyword evidence="1" id="KW-0472">Membrane</keyword>
<keyword evidence="3" id="KW-1185">Reference proteome</keyword>
<protein>
    <submittedName>
        <fullName evidence="2">Transient receptor potential cation channel subfamily V member 4-like</fullName>
    </submittedName>
</protein>
<comment type="caution">
    <text evidence="2">The sequence shown here is derived from an EMBL/GenBank/DDBJ whole genome shotgun (WGS) entry which is preliminary data.</text>
</comment>
<dbReference type="OrthoDB" id="2352140at2759"/>
<keyword evidence="2" id="KW-0675">Receptor</keyword>
<keyword evidence="1" id="KW-0812">Transmembrane</keyword>
<dbReference type="EMBL" id="WTPW01002316">
    <property type="protein sequence ID" value="KAF0386958.1"/>
    <property type="molecule type" value="Genomic_DNA"/>
</dbReference>
<feature type="transmembrane region" description="Helical" evidence="1">
    <location>
        <begin position="30"/>
        <end position="50"/>
    </location>
</feature>